<evidence type="ECO:0000313" key="1">
    <source>
        <dbReference type="EMBL" id="KAI8582057.1"/>
    </source>
</evidence>
<reference evidence="1" key="2">
    <citation type="journal article" date="2022" name="Proc. Natl. Acad. Sci. U.S.A.">
        <title>Diploid-dominant life cycles characterize the early evolution of Fungi.</title>
        <authorList>
            <person name="Amses K.R."/>
            <person name="Simmons D.R."/>
            <person name="Longcore J.E."/>
            <person name="Mondo S.J."/>
            <person name="Seto K."/>
            <person name="Jeronimo G.H."/>
            <person name="Bonds A.E."/>
            <person name="Quandt C.A."/>
            <person name="Davis W.J."/>
            <person name="Chang Y."/>
            <person name="Federici B.A."/>
            <person name="Kuo A."/>
            <person name="LaButti K."/>
            <person name="Pangilinan J."/>
            <person name="Andreopoulos W."/>
            <person name="Tritt A."/>
            <person name="Riley R."/>
            <person name="Hundley H."/>
            <person name="Johnson J."/>
            <person name="Lipzen A."/>
            <person name="Barry K."/>
            <person name="Lang B.F."/>
            <person name="Cuomo C.A."/>
            <person name="Buchler N.E."/>
            <person name="Grigoriev I.V."/>
            <person name="Spatafora J.W."/>
            <person name="Stajich J.E."/>
            <person name="James T.Y."/>
        </authorList>
    </citation>
    <scope>NUCLEOTIDE SEQUENCE</scope>
    <source>
        <strain evidence="1">AG</strain>
    </source>
</reference>
<sequence length="75" mass="9019">MKTLYGITKRWIETHCNLIVKVFFLSPYCDLSSQRKHEARVTPLDMSFAWQKFRFPCEMRMLRYVIVMWGSVSLP</sequence>
<keyword evidence="2" id="KW-1185">Reference proteome</keyword>
<dbReference type="RefSeq" id="XP_051447061.1">
    <property type="nucleotide sequence ID" value="XM_051586989.1"/>
</dbReference>
<accession>A0AAD5EEU8</accession>
<dbReference type="GeneID" id="75912337"/>
<name>A0AAD5EEU8_UMBRA</name>
<gene>
    <name evidence="1" type="ORF">K450DRAFT_228818</name>
</gene>
<proteinExistence type="predicted"/>
<reference evidence="1" key="1">
    <citation type="submission" date="2021-06" db="EMBL/GenBank/DDBJ databases">
        <authorList>
            <consortium name="DOE Joint Genome Institute"/>
            <person name="Mondo S.J."/>
            <person name="Amses K.R."/>
            <person name="Simmons D.R."/>
            <person name="Longcore J.E."/>
            <person name="Seto K."/>
            <person name="Alves G.H."/>
            <person name="Bonds A.E."/>
            <person name="Quandt C.A."/>
            <person name="Davis W.J."/>
            <person name="Chang Y."/>
            <person name="Letcher P.M."/>
            <person name="Powell M.J."/>
            <person name="Kuo A."/>
            <person name="Labutti K."/>
            <person name="Pangilinan J."/>
            <person name="Andreopoulos W."/>
            <person name="Tritt A."/>
            <person name="Riley R."/>
            <person name="Hundley H."/>
            <person name="Johnson J."/>
            <person name="Lipzen A."/>
            <person name="Barry K."/>
            <person name="Berbee M.L."/>
            <person name="Buchler N.E."/>
            <person name="Grigoriev I.V."/>
            <person name="Spatafora J.W."/>
            <person name="Stajich J.E."/>
            <person name="James T.Y."/>
        </authorList>
    </citation>
    <scope>NUCLEOTIDE SEQUENCE</scope>
    <source>
        <strain evidence="1">AG</strain>
    </source>
</reference>
<organism evidence="1 2">
    <name type="scientific">Umbelopsis ramanniana AG</name>
    <dbReference type="NCBI Taxonomy" id="1314678"/>
    <lineage>
        <taxon>Eukaryota</taxon>
        <taxon>Fungi</taxon>
        <taxon>Fungi incertae sedis</taxon>
        <taxon>Mucoromycota</taxon>
        <taxon>Mucoromycotina</taxon>
        <taxon>Umbelopsidomycetes</taxon>
        <taxon>Umbelopsidales</taxon>
        <taxon>Umbelopsidaceae</taxon>
        <taxon>Umbelopsis</taxon>
    </lineage>
</organism>
<comment type="caution">
    <text evidence="1">The sequence shown here is derived from an EMBL/GenBank/DDBJ whole genome shotgun (WGS) entry which is preliminary data.</text>
</comment>
<evidence type="ECO:0000313" key="2">
    <source>
        <dbReference type="Proteomes" id="UP001206595"/>
    </source>
</evidence>
<dbReference type="EMBL" id="MU620902">
    <property type="protein sequence ID" value="KAI8582057.1"/>
    <property type="molecule type" value="Genomic_DNA"/>
</dbReference>
<protein>
    <submittedName>
        <fullName evidence="1">Uncharacterized protein</fullName>
    </submittedName>
</protein>
<dbReference type="AlphaFoldDB" id="A0AAD5EEU8"/>
<dbReference type="Proteomes" id="UP001206595">
    <property type="component" value="Unassembled WGS sequence"/>
</dbReference>